<proteinExistence type="predicted"/>
<name>A0A0W0YJD5_9GAMM</name>
<protein>
    <recommendedName>
        <fullName evidence="9">Multidrug-efflux transporter</fullName>
    </recommendedName>
</protein>
<feature type="transmembrane region" description="Helical" evidence="10">
    <location>
        <begin position="274"/>
        <end position="293"/>
    </location>
</feature>
<keyword evidence="5 10" id="KW-0812">Transmembrane</keyword>
<comment type="subcellular location">
    <subcellularLocation>
        <location evidence="1">Cell inner membrane</location>
        <topology evidence="1">Multi-pass membrane protein</topology>
    </subcellularLocation>
</comment>
<evidence type="ECO:0000256" key="1">
    <source>
        <dbReference type="ARBA" id="ARBA00004429"/>
    </source>
</evidence>
<dbReference type="OrthoDB" id="9780160at2"/>
<dbReference type="STRING" id="45074.Lsan_2822"/>
<feature type="transmembrane region" description="Helical" evidence="10">
    <location>
        <begin position="92"/>
        <end position="116"/>
    </location>
</feature>
<dbReference type="PIRSF" id="PIRSF006603">
    <property type="entry name" value="DinF"/>
    <property type="match status" value="1"/>
</dbReference>
<dbReference type="InterPro" id="IPR050222">
    <property type="entry name" value="MATE_MdtK"/>
</dbReference>
<reference evidence="11 12" key="1">
    <citation type="submission" date="2015-11" db="EMBL/GenBank/DDBJ databases">
        <title>Genomic analysis of 38 Legionella species identifies large and diverse effector repertoires.</title>
        <authorList>
            <person name="Burstein D."/>
            <person name="Amaro F."/>
            <person name="Zusman T."/>
            <person name="Lifshitz Z."/>
            <person name="Cohen O."/>
            <person name="Gilbert J.A."/>
            <person name="Pupko T."/>
            <person name="Shuman H.A."/>
            <person name="Segal G."/>
        </authorList>
    </citation>
    <scope>NUCLEOTIDE SEQUENCE [LARGE SCALE GENOMIC DNA]</scope>
    <source>
        <strain evidence="11 12">SC-63-C7</strain>
    </source>
</reference>
<feature type="transmembrane region" description="Helical" evidence="10">
    <location>
        <begin position="233"/>
        <end position="262"/>
    </location>
</feature>
<dbReference type="GO" id="GO:0005886">
    <property type="term" value="C:plasma membrane"/>
    <property type="evidence" value="ECO:0007669"/>
    <property type="project" value="UniProtKB-SubCell"/>
</dbReference>
<dbReference type="PATRIC" id="fig|45074.5.peg.3033"/>
<feature type="transmembrane region" description="Helical" evidence="10">
    <location>
        <begin position="313"/>
        <end position="334"/>
    </location>
</feature>
<evidence type="ECO:0000256" key="7">
    <source>
        <dbReference type="ARBA" id="ARBA00023065"/>
    </source>
</evidence>
<sequence>MKQFKNNIYPLLLLALPLAMTGLIQSATFFFETIFLAHLGPVALAAGAIVSWLAGTFAVILFGTLSSINILVAHKFGAKDKHGISLVVRDGVWLAILLSIPAVFFFWNISPIFLIFGQSPHTVFLAQSYLHALTWGLFPNFLVIALLEFIIGLGRARVILIFSILTMSMTIVFSFALIFGKFGLPALGVAGAGWGITIGNWITFILLSLYVLMNKEYRSYLSHLFTLTKKSYLLELIKVGAPMGLMYCVEVAFFFALTLVMGSFGDELLAANQIALQYLGVLMSIVFCIAQAITVRMGHLLGASEVSSAKQAAYAGICMSASLMFFVALCFWTFPSILISIDFNIYKPENLETVHLATQFLGISAIFQIIEATRISLFGSLRGLKDTHFTLLSSIIGFWGIALPFGYILATRFHLNGVGLWWGMVIGACVSVILLGWRFKSKIKDYT</sequence>
<feature type="transmembrane region" description="Helical" evidence="10">
    <location>
        <begin position="354"/>
        <end position="377"/>
    </location>
</feature>
<dbReference type="AlphaFoldDB" id="A0A0W0YJD5"/>
<evidence type="ECO:0000256" key="2">
    <source>
        <dbReference type="ARBA" id="ARBA00022448"/>
    </source>
</evidence>
<keyword evidence="3" id="KW-0050">Antiport</keyword>
<dbReference type="GO" id="GO:0042910">
    <property type="term" value="F:xenobiotic transmembrane transporter activity"/>
    <property type="evidence" value="ECO:0007669"/>
    <property type="project" value="InterPro"/>
</dbReference>
<keyword evidence="12" id="KW-1185">Reference proteome</keyword>
<evidence type="ECO:0000256" key="4">
    <source>
        <dbReference type="ARBA" id="ARBA00022475"/>
    </source>
</evidence>
<feature type="transmembrane region" description="Helical" evidence="10">
    <location>
        <begin position="389"/>
        <end position="408"/>
    </location>
</feature>
<feature type="transmembrane region" description="Helical" evidence="10">
    <location>
        <begin position="42"/>
        <end position="72"/>
    </location>
</feature>
<dbReference type="PANTHER" id="PTHR43298:SF2">
    <property type="entry name" value="FMN_FAD EXPORTER YEEO-RELATED"/>
    <property type="match status" value="1"/>
</dbReference>
<dbReference type="NCBIfam" id="TIGR00797">
    <property type="entry name" value="matE"/>
    <property type="match status" value="1"/>
</dbReference>
<evidence type="ECO:0000256" key="10">
    <source>
        <dbReference type="SAM" id="Phobius"/>
    </source>
</evidence>
<dbReference type="EMBL" id="LNYU01000081">
    <property type="protein sequence ID" value="KTD56662.1"/>
    <property type="molecule type" value="Genomic_DNA"/>
</dbReference>
<evidence type="ECO:0000256" key="5">
    <source>
        <dbReference type="ARBA" id="ARBA00022692"/>
    </source>
</evidence>
<dbReference type="InterPro" id="IPR002528">
    <property type="entry name" value="MATE_fam"/>
</dbReference>
<dbReference type="InterPro" id="IPR048279">
    <property type="entry name" value="MdtK-like"/>
</dbReference>
<keyword evidence="6 10" id="KW-1133">Transmembrane helix</keyword>
<evidence type="ECO:0000313" key="12">
    <source>
        <dbReference type="Proteomes" id="UP000054703"/>
    </source>
</evidence>
<keyword evidence="8 10" id="KW-0472">Membrane</keyword>
<feature type="transmembrane region" description="Helical" evidence="10">
    <location>
        <begin position="420"/>
        <end position="439"/>
    </location>
</feature>
<evidence type="ECO:0000256" key="3">
    <source>
        <dbReference type="ARBA" id="ARBA00022449"/>
    </source>
</evidence>
<comment type="caution">
    <text evidence="11">The sequence shown here is derived from an EMBL/GenBank/DDBJ whole genome shotgun (WGS) entry which is preliminary data.</text>
</comment>
<dbReference type="RefSeq" id="WP_006871033.1">
    <property type="nucleotide sequence ID" value="NZ_CAAAIH010000009.1"/>
</dbReference>
<evidence type="ECO:0000256" key="6">
    <source>
        <dbReference type="ARBA" id="ARBA00022989"/>
    </source>
</evidence>
<keyword evidence="7" id="KW-0406">Ion transport</keyword>
<dbReference type="Pfam" id="PF01554">
    <property type="entry name" value="MatE"/>
    <property type="match status" value="2"/>
</dbReference>
<feature type="transmembrane region" description="Helical" evidence="10">
    <location>
        <begin position="191"/>
        <end position="212"/>
    </location>
</feature>
<evidence type="ECO:0000256" key="8">
    <source>
        <dbReference type="ARBA" id="ARBA00023136"/>
    </source>
</evidence>
<feature type="transmembrane region" description="Helical" evidence="10">
    <location>
        <begin position="128"/>
        <end position="151"/>
    </location>
</feature>
<dbReference type="PANTHER" id="PTHR43298">
    <property type="entry name" value="MULTIDRUG RESISTANCE PROTEIN NORM-RELATED"/>
    <property type="match status" value="1"/>
</dbReference>
<keyword evidence="2" id="KW-0813">Transport</keyword>
<dbReference type="GO" id="GO:0006811">
    <property type="term" value="P:monoatomic ion transport"/>
    <property type="evidence" value="ECO:0007669"/>
    <property type="project" value="UniProtKB-KW"/>
</dbReference>
<dbReference type="CDD" id="cd13131">
    <property type="entry name" value="MATE_NorM_like"/>
    <property type="match status" value="1"/>
</dbReference>
<accession>A0A0W0YJD5</accession>
<keyword evidence="4" id="KW-1003">Cell membrane</keyword>
<dbReference type="GO" id="GO:0015297">
    <property type="term" value="F:antiporter activity"/>
    <property type="evidence" value="ECO:0007669"/>
    <property type="project" value="UniProtKB-KW"/>
</dbReference>
<gene>
    <name evidence="11" type="ORF">Lsan_2822</name>
</gene>
<dbReference type="Proteomes" id="UP000054703">
    <property type="component" value="Unassembled WGS sequence"/>
</dbReference>
<organism evidence="11 12">
    <name type="scientific">Legionella santicrucis</name>
    <dbReference type="NCBI Taxonomy" id="45074"/>
    <lineage>
        <taxon>Bacteria</taxon>
        <taxon>Pseudomonadati</taxon>
        <taxon>Pseudomonadota</taxon>
        <taxon>Gammaproteobacteria</taxon>
        <taxon>Legionellales</taxon>
        <taxon>Legionellaceae</taxon>
        <taxon>Legionella</taxon>
    </lineage>
</organism>
<feature type="transmembrane region" description="Helical" evidence="10">
    <location>
        <begin position="158"/>
        <end position="179"/>
    </location>
</feature>
<evidence type="ECO:0000313" key="11">
    <source>
        <dbReference type="EMBL" id="KTD56662.1"/>
    </source>
</evidence>
<evidence type="ECO:0000256" key="9">
    <source>
        <dbReference type="ARBA" id="ARBA00031636"/>
    </source>
</evidence>